<dbReference type="Pfam" id="PF02049">
    <property type="entry name" value="FliE"/>
    <property type="match status" value="1"/>
</dbReference>
<evidence type="ECO:0000256" key="2">
    <source>
        <dbReference type="ARBA" id="ARBA00009272"/>
    </source>
</evidence>
<dbReference type="GO" id="GO:0005198">
    <property type="term" value="F:structural molecule activity"/>
    <property type="evidence" value="ECO:0007669"/>
    <property type="project" value="UniProtKB-UniRule"/>
</dbReference>
<evidence type="ECO:0000313" key="6">
    <source>
        <dbReference type="EMBL" id="QBK25629.1"/>
    </source>
</evidence>
<accession>A0A4P6UQT1</accession>
<dbReference type="GO" id="GO:0009425">
    <property type="term" value="C:bacterial-type flagellum basal body"/>
    <property type="evidence" value="ECO:0007669"/>
    <property type="project" value="UniProtKB-SubCell"/>
</dbReference>
<dbReference type="PANTHER" id="PTHR34653:SF1">
    <property type="entry name" value="FLAGELLAR HOOK-BASAL BODY COMPLEX PROTEIN FLIE"/>
    <property type="match status" value="1"/>
</dbReference>
<organism evidence="6 7">
    <name type="scientific">Ureibacillus thermophilus</name>
    <dbReference type="NCBI Taxonomy" id="367743"/>
    <lineage>
        <taxon>Bacteria</taxon>
        <taxon>Bacillati</taxon>
        <taxon>Bacillota</taxon>
        <taxon>Bacilli</taxon>
        <taxon>Bacillales</taxon>
        <taxon>Caryophanaceae</taxon>
        <taxon>Ureibacillus</taxon>
    </lineage>
</organism>
<dbReference type="PRINTS" id="PR01006">
    <property type="entry name" value="FLGHOOKFLIE"/>
</dbReference>
<keyword evidence="3 4" id="KW-0975">Bacterial flagellum</keyword>
<comment type="subcellular location">
    <subcellularLocation>
        <location evidence="1 4">Bacterial flagellum basal body</location>
    </subcellularLocation>
</comment>
<dbReference type="GO" id="GO:0071973">
    <property type="term" value="P:bacterial-type flagellum-dependent cell motility"/>
    <property type="evidence" value="ECO:0007669"/>
    <property type="project" value="InterPro"/>
</dbReference>
<evidence type="ECO:0000256" key="5">
    <source>
        <dbReference type="NCBIfam" id="TIGR00205"/>
    </source>
</evidence>
<keyword evidence="6" id="KW-0969">Cilium</keyword>
<keyword evidence="6" id="KW-0282">Flagellum</keyword>
<sequence length="103" mass="11479">MAINAANFSTAVQSLNSGKDISNKQTPIEAQKSFANTLKEAINKVNDYQMQSDKLTNRLIQGDHVELHEVMIAAQKASITLNATVEIRNKVIEAYQEIMRMTV</sequence>
<name>A0A4P6UQT1_9BACL</name>
<dbReference type="KEGG" id="uth:DKZ56_07030"/>
<evidence type="ECO:0000256" key="4">
    <source>
        <dbReference type="HAMAP-Rule" id="MF_00724"/>
    </source>
</evidence>
<dbReference type="RefSeq" id="WP_208652014.1">
    <property type="nucleotide sequence ID" value="NZ_CP036528.1"/>
</dbReference>
<dbReference type="GO" id="GO:0003774">
    <property type="term" value="F:cytoskeletal motor activity"/>
    <property type="evidence" value="ECO:0007669"/>
    <property type="project" value="InterPro"/>
</dbReference>
<comment type="similarity">
    <text evidence="2 4">Belongs to the FliE family.</text>
</comment>
<reference evidence="6 7" key="1">
    <citation type="submission" date="2019-02" db="EMBL/GenBank/DDBJ databases">
        <title>Ureibacillus thermophilus.</title>
        <authorList>
            <person name="Sunny J.S."/>
            <person name="Natarajan A."/>
            <person name="Saleena L.M."/>
        </authorList>
    </citation>
    <scope>NUCLEOTIDE SEQUENCE [LARGE SCALE GENOMIC DNA]</scope>
    <source>
        <strain evidence="6 7">LM102</strain>
    </source>
</reference>
<protein>
    <recommendedName>
        <fullName evidence="4 5">Flagellar hook-basal body complex protein FliE</fullName>
    </recommendedName>
</protein>
<keyword evidence="6" id="KW-0966">Cell projection</keyword>
<dbReference type="EMBL" id="CP036528">
    <property type="protein sequence ID" value="QBK25629.1"/>
    <property type="molecule type" value="Genomic_DNA"/>
</dbReference>
<keyword evidence="7" id="KW-1185">Reference proteome</keyword>
<proteinExistence type="inferred from homology"/>
<evidence type="ECO:0000256" key="1">
    <source>
        <dbReference type="ARBA" id="ARBA00004117"/>
    </source>
</evidence>
<evidence type="ECO:0000256" key="3">
    <source>
        <dbReference type="ARBA" id="ARBA00023143"/>
    </source>
</evidence>
<dbReference type="InterPro" id="IPR001624">
    <property type="entry name" value="FliE"/>
</dbReference>
<dbReference type="NCBIfam" id="TIGR00205">
    <property type="entry name" value="fliE"/>
    <property type="match status" value="1"/>
</dbReference>
<evidence type="ECO:0000313" key="7">
    <source>
        <dbReference type="Proteomes" id="UP000291151"/>
    </source>
</evidence>
<dbReference type="PANTHER" id="PTHR34653">
    <property type="match status" value="1"/>
</dbReference>
<dbReference type="AlphaFoldDB" id="A0A4P6UQT1"/>
<gene>
    <name evidence="4 6" type="primary">fliE</name>
    <name evidence="6" type="ORF">DKZ56_07030</name>
</gene>
<dbReference type="HAMAP" id="MF_00724">
    <property type="entry name" value="FliE"/>
    <property type="match status" value="1"/>
</dbReference>
<dbReference type="Proteomes" id="UP000291151">
    <property type="component" value="Chromosome"/>
</dbReference>